<sequence length="79" mass="8884">MCYEQSKVNRIRNINWTAIIPNLIKDQGCFIAVGAGHLFGEKCLISLLRAKGYSLMVIDFIYGLGLHILVNFIAVLMKI</sequence>
<evidence type="ECO:0000313" key="2">
    <source>
        <dbReference type="EMBL" id="RKF39512.1"/>
    </source>
</evidence>
<evidence type="ECO:0000313" key="3">
    <source>
        <dbReference type="Proteomes" id="UP000286402"/>
    </source>
</evidence>
<dbReference type="Pfam" id="PF01963">
    <property type="entry name" value="TraB_PrgY_gumN"/>
    <property type="match status" value="1"/>
</dbReference>
<reference evidence="2 3" key="1">
    <citation type="submission" date="2016-07" db="EMBL/GenBank/DDBJ databases">
        <title>Genome analysis of Sphingobacterium siyangense T12B17.</title>
        <authorList>
            <person name="Xu D."/>
            <person name="Su Y."/>
            <person name="Zheng S."/>
        </authorList>
    </citation>
    <scope>NUCLEOTIDE SEQUENCE [LARGE SCALE GENOMIC DNA]</scope>
    <source>
        <strain evidence="2 3">T12B17</strain>
    </source>
</reference>
<organism evidence="2 3">
    <name type="scientific">Sphingobacterium siyangense</name>
    <dbReference type="NCBI Taxonomy" id="459529"/>
    <lineage>
        <taxon>Bacteria</taxon>
        <taxon>Pseudomonadati</taxon>
        <taxon>Bacteroidota</taxon>
        <taxon>Sphingobacteriia</taxon>
        <taxon>Sphingobacteriales</taxon>
        <taxon>Sphingobacteriaceae</taxon>
        <taxon>Sphingobacterium</taxon>
    </lineage>
</organism>
<keyword evidence="3" id="KW-1185">Reference proteome</keyword>
<comment type="caution">
    <text evidence="2">The sequence shown here is derived from an EMBL/GenBank/DDBJ whole genome shotgun (WGS) entry which is preliminary data.</text>
</comment>
<dbReference type="RefSeq" id="WP_183043878.1">
    <property type="nucleotide sequence ID" value="NZ_MCAQ01000004.1"/>
</dbReference>
<keyword evidence="1" id="KW-0472">Membrane</keyword>
<evidence type="ECO:0000256" key="1">
    <source>
        <dbReference type="SAM" id="Phobius"/>
    </source>
</evidence>
<dbReference type="Proteomes" id="UP000286402">
    <property type="component" value="Unassembled WGS sequence"/>
</dbReference>
<feature type="transmembrane region" description="Helical" evidence="1">
    <location>
        <begin position="55"/>
        <end position="77"/>
    </location>
</feature>
<keyword evidence="1" id="KW-1133">Transmembrane helix</keyword>
<keyword evidence="1" id="KW-0812">Transmembrane</keyword>
<evidence type="ECO:0008006" key="4">
    <source>
        <dbReference type="Google" id="ProtNLM"/>
    </source>
</evidence>
<dbReference type="InterPro" id="IPR002816">
    <property type="entry name" value="TraB/PrgY/GumN_fam"/>
</dbReference>
<name>A0A420G2X3_9SPHI</name>
<gene>
    <name evidence="2" type="ORF">BCY89_24125</name>
</gene>
<accession>A0A420G2X3</accession>
<dbReference type="AlphaFoldDB" id="A0A420G2X3"/>
<protein>
    <recommendedName>
        <fullName evidence="4">TraB family protein</fullName>
    </recommendedName>
</protein>
<dbReference type="EMBL" id="MCAQ01000004">
    <property type="protein sequence ID" value="RKF39512.1"/>
    <property type="molecule type" value="Genomic_DNA"/>
</dbReference>
<proteinExistence type="predicted"/>